<evidence type="ECO:0000313" key="3">
    <source>
        <dbReference type="Proteomes" id="UP000179467"/>
    </source>
</evidence>
<dbReference type="OrthoDB" id="9791366at2"/>
<accession>A0A1S1HBC0</accession>
<dbReference type="InterPro" id="IPR000073">
    <property type="entry name" value="AB_hydrolase_1"/>
</dbReference>
<proteinExistence type="predicted"/>
<dbReference type="PANTHER" id="PTHR43798:SF33">
    <property type="entry name" value="HYDROLASE, PUTATIVE (AFU_ORTHOLOGUE AFUA_2G14860)-RELATED"/>
    <property type="match status" value="1"/>
</dbReference>
<gene>
    <name evidence="2" type="primary">yvaM</name>
    <name evidence="2" type="ORF">BHE75_01516</name>
</gene>
<evidence type="ECO:0000313" key="2">
    <source>
        <dbReference type="EMBL" id="OHT19529.1"/>
    </source>
</evidence>
<dbReference type="GO" id="GO:0016787">
    <property type="term" value="F:hydrolase activity"/>
    <property type="evidence" value="ECO:0007669"/>
    <property type="project" value="UniProtKB-KW"/>
</dbReference>
<dbReference type="RefSeq" id="WP_070933496.1">
    <property type="nucleotide sequence ID" value="NZ_MIPT01000001.1"/>
</dbReference>
<dbReference type="AlphaFoldDB" id="A0A1S1HBC0"/>
<comment type="caution">
    <text evidence="2">The sequence shown here is derived from an EMBL/GenBank/DDBJ whole genome shotgun (WGS) entry which is preliminary data.</text>
</comment>
<evidence type="ECO:0000259" key="1">
    <source>
        <dbReference type="Pfam" id="PF00561"/>
    </source>
</evidence>
<feature type="domain" description="AB hydrolase-1" evidence="1">
    <location>
        <begin position="32"/>
        <end position="190"/>
    </location>
</feature>
<sequence>MTIDPTAFVPHRYRSACGRLELFARIYPGEGPTLLLMHGLTRNSADFEPLARHLAGRYRLIVPDQRGRGLSDHDADPGNYRPDIYSADMFALLDGLSVDKVTLIGTSMGGLMAMMMAAMQPDRISAIALNDIGPRLEPAGLARIQGYVGPGAAFADWAEAAARCAAINAEAFPGFTAEDWLAFARRTCREDGDGAVRFAYDPAIAGSIGGDEPGTIPPDLWPLWDALSATPVLVVRGALSDLLSPATVAEMARRHGGPFAHVEVPSRGHAPLLDEPAALDAIEHWLRGLPDGSI</sequence>
<dbReference type="InterPro" id="IPR050266">
    <property type="entry name" value="AB_hydrolase_sf"/>
</dbReference>
<dbReference type="InterPro" id="IPR029058">
    <property type="entry name" value="AB_hydrolase_fold"/>
</dbReference>
<organism evidence="2 3">
    <name type="scientific">Edaphosphingomonas haloaromaticamans</name>
    <dbReference type="NCBI Taxonomy" id="653954"/>
    <lineage>
        <taxon>Bacteria</taxon>
        <taxon>Pseudomonadati</taxon>
        <taxon>Pseudomonadota</taxon>
        <taxon>Alphaproteobacteria</taxon>
        <taxon>Sphingomonadales</taxon>
        <taxon>Rhizorhabdaceae</taxon>
        <taxon>Edaphosphingomonas</taxon>
    </lineage>
</organism>
<reference evidence="2 3" key="1">
    <citation type="submission" date="2016-09" db="EMBL/GenBank/DDBJ databases">
        <title>Metabolic pathway, cell adaptation mechanisms and a novel monoxygenase revealed through proteogenomic-transcription analysis of a Sphingomonas haloaromaticamans strain degrading the fungicide ortho-phenylphenol.</title>
        <authorList>
            <person name="Perruchon C."/>
            <person name="Papadopoulou E.S."/>
            <person name="Rousidou C."/>
            <person name="Vasileiadis S."/>
            <person name="Tanou G."/>
            <person name="Amoutzias G."/>
            <person name="Molassiotis A."/>
            <person name="Karpouzas D.G."/>
        </authorList>
    </citation>
    <scope>NUCLEOTIDE SEQUENCE [LARGE SCALE GENOMIC DNA]</scope>
    <source>
        <strain evidence="2 3">P3</strain>
    </source>
</reference>
<keyword evidence="2" id="KW-0378">Hydrolase</keyword>
<dbReference type="SUPFAM" id="SSF53474">
    <property type="entry name" value="alpha/beta-Hydrolases"/>
    <property type="match status" value="1"/>
</dbReference>
<dbReference type="EMBL" id="MIPT01000001">
    <property type="protein sequence ID" value="OHT19529.1"/>
    <property type="molecule type" value="Genomic_DNA"/>
</dbReference>
<dbReference type="PRINTS" id="PR00111">
    <property type="entry name" value="ABHYDROLASE"/>
</dbReference>
<dbReference type="PANTHER" id="PTHR43798">
    <property type="entry name" value="MONOACYLGLYCEROL LIPASE"/>
    <property type="match status" value="1"/>
</dbReference>
<dbReference type="Proteomes" id="UP000179467">
    <property type="component" value="Unassembled WGS sequence"/>
</dbReference>
<keyword evidence="3" id="KW-1185">Reference proteome</keyword>
<dbReference type="Gene3D" id="3.40.50.1820">
    <property type="entry name" value="alpha/beta hydrolase"/>
    <property type="match status" value="1"/>
</dbReference>
<protein>
    <submittedName>
        <fullName evidence="2">AB hydrolase superfamily protein YvaM</fullName>
        <ecNumber evidence="2">3.-.-.-</ecNumber>
    </submittedName>
</protein>
<dbReference type="Pfam" id="PF00561">
    <property type="entry name" value="Abhydrolase_1"/>
    <property type="match status" value="1"/>
</dbReference>
<dbReference type="GO" id="GO:0016020">
    <property type="term" value="C:membrane"/>
    <property type="evidence" value="ECO:0007669"/>
    <property type="project" value="TreeGrafter"/>
</dbReference>
<name>A0A1S1HBC0_9SPHN</name>
<dbReference type="EC" id="3.-.-.-" evidence="2"/>